<accession>A0AB39SDK0</accession>
<keyword evidence="1" id="KW-0175">Coiled coil</keyword>
<sequence>MAGRPHDWHPVADNDPIPGDPDRMAALGKQLRRTAEELDRQIRNLKAVVDVDAWDNKSGKEFREKAKGNVKKLEAAFKRYDTAATAIGSEVVEVGGGYQDKLHARPRNYASDLNRAQEIADAALKDAKDADERKGAAQKNLDGLSGKDKKKEDPDQDRKDRKDLEDQCDAAGDEIDAAREKINEAKKIRDDAAKRARDSIDAVINHDSLKDGFWDTLVKAIADVTSFIATWCGILSLVVGWIPVIGQALAGVLGAIAMVATLINFVATFVQVLQGNAEWMDLGLAALGFVMMGVGKGFSKIAGKFAKGALGKLGRAGLARTGRQVGRANKNLRRAAGKRSTLGKGDVWKSIKEPFTEPFSKSAWSDNLKALKPGSGNYNKAWGELRTRGGGNLFKGIPKSFSMADPGVASDLKSIKLGTAALGGQFDAGALNKISKTASRMSVVGAGITLGGLGLDGNLNPLLG</sequence>
<organism evidence="4">
    <name type="scientific">Streptomyces sp. R35</name>
    <dbReference type="NCBI Taxonomy" id="3238630"/>
    <lineage>
        <taxon>Bacteria</taxon>
        <taxon>Bacillati</taxon>
        <taxon>Actinomycetota</taxon>
        <taxon>Actinomycetes</taxon>
        <taxon>Kitasatosporales</taxon>
        <taxon>Streptomycetaceae</taxon>
        <taxon>Streptomyces</taxon>
    </lineage>
</organism>
<proteinExistence type="predicted"/>
<evidence type="ECO:0000256" key="3">
    <source>
        <dbReference type="SAM" id="Phobius"/>
    </source>
</evidence>
<feature type="compositionally biased region" description="Basic and acidic residues" evidence="2">
    <location>
        <begin position="1"/>
        <end position="12"/>
    </location>
</feature>
<dbReference type="EMBL" id="CP163440">
    <property type="protein sequence ID" value="XDQ64582.1"/>
    <property type="molecule type" value="Genomic_DNA"/>
</dbReference>
<keyword evidence="3" id="KW-0812">Transmembrane</keyword>
<feature type="region of interest" description="Disordered" evidence="2">
    <location>
        <begin position="125"/>
        <end position="170"/>
    </location>
</feature>
<dbReference type="AlphaFoldDB" id="A0AB39SDK0"/>
<name>A0AB39SDK0_9ACTN</name>
<dbReference type="RefSeq" id="WP_369261195.1">
    <property type="nucleotide sequence ID" value="NZ_CP163440.1"/>
</dbReference>
<feature type="coiled-coil region" evidence="1">
    <location>
        <begin position="24"/>
        <end position="83"/>
    </location>
</feature>
<evidence type="ECO:0000256" key="2">
    <source>
        <dbReference type="SAM" id="MobiDB-lite"/>
    </source>
</evidence>
<evidence type="ECO:0000256" key="1">
    <source>
        <dbReference type="SAM" id="Coils"/>
    </source>
</evidence>
<keyword evidence="3" id="KW-1133">Transmembrane helix</keyword>
<feature type="region of interest" description="Disordered" evidence="2">
    <location>
        <begin position="1"/>
        <end position="24"/>
    </location>
</feature>
<keyword evidence="3" id="KW-0472">Membrane</keyword>
<feature type="transmembrane region" description="Helical" evidence="3">
    <location>
        <begin position="252"/>
        <end position="273"/>
    </location>
</feature>
<evidence type="ECO:0000313" key="4">
    <source>
        <dbReference type="EMBL" id="XDQ64582.1"/>
    </source>
</evidence>
<evidence type="ECO:0008006" key="5">
    <source>
        <dbReference type="Google" id="ProtNLM"/>
    </source>
</evidence>
<reference evidence="4" key="1">
    <citation type="submission" date="2024-07" db="EMBL/GenBank/DDBJ databases">
        <authorList>
            <person name="Yu S.T."/>
        </authorList>
    </citation>
    <scope>NUCLEOTIDE SEQUENCE</scope>
    <source>
        <strain evidence="4">R35</strain>
    </source>
</reference>
<gene>
    <name evidence="4" type="ORF">AB5J50_29255</name>
</gene>
<feature type="compositionally biased region" description="Basic and acidic residues" evidence="2">
    <location>
        <begin position="125"/>
        <end position="135"/>
    </location>
</feature>
<protein>
    <recommendedName>
        <fullName evidence="5">Type IV secretion protein Rhs</fullName>
    </recommendedName>
</protein>
<feature type="transmembrane region" description="Helical" evidence="3">
    <location>
        <begin position="227"/>
        <end position="245"/>
    </location>
</feature>
<feature type="compositionally biased region" description="Basic and acidic residues" evidence="2">
    <location>
        <begin position="145"/>
        <end position="165"/>
    </location>
</feature>